<evidence type="ECO:0000313" key="2">
    <source>
        <dbReference type="EMBL" id="MBB4948341.1"/>
    </source>
</evidence>
<accession>A0A7W7SFE3</accession>
<keyword evidence="3" id="KW-1185">Reference proteome</keyword>
<dbReference type="Gene3D" id="3.40.630.30">
    <property type="match status" value="1"/>
</dbReference>
<dbReference type="InterPro" id="IPR016181">
    <property type="entry name" value="Acyl_CoA_acyltransferase"/>
</dbReference>
<reference evidence="2 3" key="1">
    <citation type="submission" date="2020-08" db="EMBL/GenBank/DDBJ databases">
        <title>Sequencing the genomes of 1000 actinobacteria strains.</title>
        <authorList>
            <person name="Klenk H.-P."/>
        </authorList>
    </citation>
    <scope>NUCLEOTIDE SEQUENCE [LARGE SCALE GENOMIC DNA]</scope>
    <source>
        <strain evidence="2 3">DSM 44786</strain>
    </source>
</reference>
<dbReference type="RefSeq" id="WP_184917785.1">
    <property type="nucleotide sequence ID" value="NZ_JACHJR010000001.1"/>
</dbReference>
<dbReference type="Pfam" id="PF13527">
    <property type="entry name" value="Acetyltransf_9"/>
    <property type="match status" value="1"/>
</dbReference>
<dbReference type="EMBL" id="JACHJR010000001">
    <property type="protein sequence ID" value="MBB4948341.1"/>
    <property type="molecule type" value="Genomic_DNA"/>
</dbReference>
<keyword evidence="2" id="KW-0808">Transferase</keyword>
<gene>
    <name evidence="2" type="ORF">F4556_003876</name>
</gene>
<evidence type="ECO:0000313" key="3">
    <source>
        <dbReference type="Proteomes" id="UP000573327"/>
    </source>
</evidence>
<comment type="caution">
    <text evidence="2">The sequence shown here is derived from an EMBL/GenBank/DDBJ whole genome shotgun (WGS) entry which is preliminary data.</text>
</comment>
<dbReference type="GO" id="GO:0016747">
    <property type="term" value="F:acyltransferase activity, transferring groups other than amino-acyl groups"/>
    <property type="evidence" value="ECO:0007669"/>
    <property type="project" value="InterPro"/>
</dbReference>
<sequence>MQLLSWPEARVPAELRSQVWELQESAWPSGGSDPGVSHDPALAPVSLLLLDGGRVLAALDLLEKEIEHGGERYLARGLSCVVTDPAARGRGYGGRLVAVAREMVRAGGADLGIFSCDRPLLEFYRSAGWQPLPGAVLVGGTPEEPFPTDRPGFDKVVLADLCSARARVAGFERSRIALHPGTHDRLW</sequence>
<organism evidence="2 3">
    <name type="scientific">Kitasatospora gansuensis</name>
    <dbReference type="NCBI Taxonomy" id="258050"/>
    <lineage>
        <taxon>Bacteria</taxon>
        <taxon>Bacillati</taxon>
        <taxon>Actinomycetota</taxon>
        <taxon>Actinomycetes</taxon>
        <taxon>Kitasatosporales</taxon>
        <taxon>Streptomycetaceae</taxon>
        <taxon>Kitasatospora</taxon>
    </lineage>
</organism>
<dbReference type="Proteomes" id="UP000573327">
    <property type="component" value="Unassembled WGS sequence"/>
</dbReference>
<dbReference type="CDD" id="cd04301">
    <property type="entry name" value="NAT_SF"/>
    <property type="match status" value="1"/>
</dbReference>
<dbReference type="PROSITE" id="PS51186">
    <property type="entry name" value="GNAT"/>
    <property type="match status" value="1"/>
</dbReference>
<name>A0A7W7SFE3_9ACTN</name>
<protein>
    <submittedName>
        <fullName evidence="2">GNAT superfamily N-acetyltransferase</fullName>
    </submittedName>
</protein>
<evidence type="ECO:0000259" key="1">
    <source>
        <dbReference type="PROSITE" id="PS51186"/>
    </source>
</evidence>
<dbReference type="SUPFAM" id="SSF55729">
    <property type="entry name" value="Acyl-CoA N-acyltransferases (Nat)"/>
    <property type="match status" value="1"/>
</dbReference>
<proteinExistence type="predicted"/>
<dbReference type="InterPro" id="IPR000182">
    <property type="entry name" value="GNAT_dom"/>
</dbReference>
<feature type="domain" description="N-acetyltransferase" evidence="1">
    <location>
        <begin position="1"/>
        <end position="163"/>
    </location>
</feature>
<dbReference type="AlphaFoldDB" id="A0A7W7SFE3"/>